<reference evidence="1 2" key="1">
    <citation type="submission" date="2014-04" db="EMBL/GenBank/DDBJ databases">
        <authorList>
            <consortium name="DOE Joint Genome Institute"/>
            <person name="Kuo A."/>
            <person name="Kohler A."/>
            <person name="Costa M.D."/>
            <person name="Nagy L.G."/>
            <person name="Floudas D."/>
            <person name="Copeland A."/>
            <person name="Barry K.W."/>
            <person name="Cichocki N."/>
            <person name="Veneault-Fourrey C."/>
            <person name="LaButti K."/>
            <person name="Lindquist E.A."/>
            <person name="Lipzen A."/>
            <person name="Lundell T."/>
            <person name="Morin E."/>
            <person name="Murat C."/>
            <person name="Sun H."/>
            <person name="Tunlid A."/>
            <person name="Henrissat B."/>
            <person name="Grigoriev I.V."/>
            <person name="Hibbett D.S."/>
            <person name="Martin F."/>
            <person name="Nordberg H.P."/>
            <person name="Cantor M.N."/>
            <person name="Hua S.X."/>
        </authorList>
    </citation>
    <scope>NUCLEOTIDE SEQUENCE [LARGE SCALE GENOMIC DNA]</scope>
    <source>
        <strain evidence="1 2">441</strain>
    </source>
</reference>
<dbReference type="HOGENOM" id="CLU_069669_0_0_1"/>
<dbReference type="STRING" id="765257.A0A0C9YW57"/>
<accession>A0A0C9YW57</accession>
<protein>
    <recommendedName>
        <fullName evidence="3">G domain-containing protein</fullName>
    </recommendedName>
</protein>
<name>A0A0C9YW57_9AGAM</name>
<dbReference type="OrthoDB" id="2671767at2759"/>
<sequence>MDAWWTNNKDASVFHELIVDAHVCVTTAARSANPIHQQQVRRSLHRLRELIHRPNLSSISFYELTPGCAVIFLLGCTGCGKSLFISTLTGIPEDEAGVGHALQSRTHRFKAFQFSDSNRSFNSDTPVVLVDTPGFNNSDPKLTDESICKSISVWLHEMYKRDITLVGILYLHHATGTPVTAHFRPFVEVYGKSIYSRVSLVTTMQDETNISQPEDLDQLVREGARRFIYENTPESARELCQNVTSDIDVARAEHLKRVVSELTQGLSNPLEDRNANDVGLEGLADEHLELLRRIREESANDGAPTELLEQCKSVRCQMEDVLIQGGQAMSPLVERVKRCLRTY</sequence>
<dbReference type="Gene3D" id="3.40.50.300">
    <property type="entry name" value="P-loop containing nucleotide triphosphate hydrolases"/>
    <property type="match status" value="1"/>
</dbReference>
<evidence type="ECO:0000313" key="1">
    <source>
        <dbReference type="EMBL" id="KIK29330.1"/>
    </source>
</evidence>
<dbReference type="AlphaFoldDB" id="A0A0C9YW57"/>
<organism evidence="1 2">
    <name type="scientific">Pisolithus microcarpus 441</name>
    <dbReference type="NCBI Taxonomy" id="765257"/>
    <lineage>
        <taxon>Eukaryota</taxon>
        <taxon>Fungi</taxon>
        <taxon>Dikarya</taxon>
        <taxon>Basidiomycota</taxon>
        <taxon>Agaricomycotina</taxon>
        <taxon>Agaricomycetes</taxon>
        <taxon>Agaricomycetidae</taxon>
        <taxon>Boletales</taxon>
        <taxon>Sclerodermatineae</taxon>
        <taxon>Pisolithaceae</taxon>
        <taxon>Pisolithus</taxon>
    </lineage>
</organism>
<reference evidence="2" key="2">
    <citation type="submission" date="2015-01" db="EMBL/GenBank/DDBJ databases">
        <title>Evolutionary Origins and Diversification of the Mycorrhizal Mutualists.</title>
        <authorList>
            <consortium name="DOE Joint Genome Institute"/>
            <consortium name="Mycorrhizal Genomics Consortium"/>
            <person name="Kohler A."/>
            <person name="Kuo A."/>
            <person name="Nagy L.G."/>
            <person name="Floudas D."/>
            <person name="Copeland A."/>
            <person name="Barry K.W."/>
            <person name="Cichocki N."/>
            <person name="Veneault-Fourrey C."/>
            <person name="LaButti K."/>
            <person name="Lindquist E.A."/>
            <person name="Lipzen A."/>
            <person name="Lundell T."/>
            <person name="Morin E."/>
            <person name="Murat C."/>
            <person name="Riley R."/>
            <person name="Ohm R."/>
            <person name="Sun H."/>
            <person name="Tunlid A."/>
            <person name="Henrissat B."/>
            <person name="Grigoriev I.V."/>
            <person name="Hibbett D.S."/>
            <person name="Martin F."/>
        </authorList>
    </citation>
    <scope>NUCLEOTIDE SEQUENCE [LARGE SCALE GENOMIC DNA]</scope>
    <source>
        <strain evidence="2">441</strain>
    </source>
</reference>
<dbReference type="Proteomes" id="UP000054018">
    <property type="component" value="Unassembled WGS sequence"/>
</dbReference>
<evidence type="ECO:0000313" key="2">
    <source>
        <dbReference type="Proteomes" id="UP000054018"/>
    </source>
</evidence>
<gene>
    <name evidence="1" type="ORF">PISMIDRAFT_672781</name>
</gene>
<evidence type="ECO:0008006" key="3">
    <source>
        <dbReference type="Google" id="ProtNLM"/>
    </source>
</evidence>
<dbReference type="InterPro" id="IPR027417">
    <property type="entry name" value="P-loop_NTPase"/>
</dbReference>
<proteinExistence type="predicted"/>
<dbReference type="EMBL" id="KN833690">
    <property type="protein sequence ID" value="KIK29330.1"/>
    <property type="molecule type" value="Genomic_DNA"/>
</dbReference>
<keyword evidence="2" id="KW-1185">Reference proteome</keyword>
<dbReference type="SUPFAM" id="SSF52540">
    <property type="entry name" value="P-loop containing nucleoside triphosphate hydrolases"/>
    <property type="match status" value="1"/>
</dbReference>